<dbReference type="SUPFAM" id="SSF53335">
    <property type="entry name" value="S-adenosyl-L-methionine-dependent methyltransferases"/>
    <property type="match status" value="1"/>
</dbReference>
<evidence type="ECO:0000313" key="2">
    <source>
        <dbReference type="Proteomes" id="UP000690515"/>
    </source>
</evidence>
<dbReference type="RefSeq" id="WP_215819545.1">
    <property type="nucleotide sequence ID" value="NZ_JAGSOY010000018.1"/>
</dbReference>
<keyword evidence="2" id="KW-1185">Reference proteome</keyword>
<dbReference type="Pfam" id="PF13489">
    <property type="entry name" value="Methyltransf_23"/>
    <property type="match status" value="1"/>
</dbReference>
<proteinExistence type="predicted"/>
<dbReference type="Proteomes" id="UP000690515">
    <property type="component" value="Unassembled WGS sequence"/>
</dbReference>
<gene>
    <name evidence="1" type="ORF">KCG35_09950</name>
</gene>
<dbReference type="InterPro" id="IPR029063">
    <property type="entry name" value="SAM-dependent_MTases_sf"/>
</dbReference>
<organism evidence="1 2">
    <name type="scientific">Zooshikella harenae</name>
    <dbReference type="NCBI Taxonomy" id="2827238"/>
    <lineage>
        <taxon>Bacteria</taxon>
        <taxon>Pseudomonadati</taxon>
        <taxon>Pseudomonadota</taxon>
        <taxon>Gammaproteobacteria</taxon>
        <taxon>Oceanospirillales</taxon>
        <taxon>Zooshikellaceae</taxon>
        <taxon>Zooshikella</taxon>
    </lineage>
</organism>
<evidence type="ECO:0000313" key="1">
    <source>
        <dbReference type="EMBL" id="MBU2711383.1"/>
    </source>
</evidence>
<keyword evidence="1" id="KW-0808">Transferase</keyword>
<accession>A0ABS5ZBE0</accession>
<dbReference type="GO" id="GO:0032259">
    <property type="term" value="P:methylation"/>
    <property type="evidence" value="ECO:0007669"/>
    <property type="project" value="UniProtKB-KW"/>
</dbReference>
<reference evidence="1 2" key="1">
    <citation type="submission" date="2021-04" db="EMBL/GenBank/DDBJ databases">
        <authorList>
            <person name="Pira H."/>
            <person name="Risdian C."/>
            <person name="Wink J."/>
        </authorList>
    </citation>
    <scope>NUCLEOTIDE SEQUENCE [LARGE SCALE GENOMIC DNA]</scope>
    <source>
        <strain evidence="1 2">WH53</strain>
    </source>
</reference>
<dbReference type="GO" id="GO:0008168">
    <property type="term" value="F:methyltransferase activity"/>
    <property type="evidence" value="ECO:0007669"/>
    <property type="project" value="UniProtKB-KW"/>
</dbReference>
<name>A0ABS5ZBE0_9GAMM</name>
<comment type="caution">
    <text evidence="1">The sequence shown here is derived from an EMBL/GenBank/DDBJ whole genome shotgun (WGS) entry which is preliminary data.</text>
</comment>
<dbReference type="EMBL" id="JAGSOY010000018">
    <property type="protein sequence ID" value="MBU2711383.1"/>
    <property type="molecule type" value="Genomic_DNA"/>
</dbReference>
<protein>
    <submittedName>
        <fullName evidence="1">Class I SAM-dependent methyltransferase</fullName>
    </submittedName>
</protein>
<keyword evidence="1" id="KW-0489">Methyltransferase</keyword>
<dbReference type="Gene3D" id="3.40.50.150">
    <property type="entry name" value="Vaccinia Virus protein VP39"/>
    <property type="match status" value="1"/>
</dbReference>
<sequence length="226" mass="26221">MNINNLSKSISHCPLCTATGLQLYHQDKYRAYMQCTTCNFIFVPTSYHLTAEEEKKIYDQHQNDIYDQGYRRFLSRVMNPLLPKLAVSAKGLDFGCGPGPALAAMLEEKGFLINKYDLFYYPDKSVFSQRYDFITATEVIEHLADPLFYFKQWLALLKPGGWLGLMTKLVTNQRAFANWHYIRDLTHISFFSPQVLEYLSNCYPIEFEIVGNDVILIQKQHASFLK</sequence>